<comment type="caution">
    <text evidence="2">The sequence shown here is derived from an EMBL/GenBank/DDBJ whole genome shotgun (WGS) entry which is preliminary data.</text>
</comment>
<organism evidence="2 3">
    <name type="scientific">Phtheirospermum japonicum</name>
    <dbReference type="NCBI Taxonomy" id="374723"/>
    <lineage>
        <taxon>Eukaryota</taxon>
        <taxon>Viridiplantae</taxon>
        <taxon>Streptophyta</taxon>
        <taxon>Embryophyta</taxon>
        <taxon>Tracheophyta</taxon>
        <taxon>Spermatophyta</taxon>
        <taxon>Magnoliopsida</taxon>
        <taxon>eudicotyledons</taxon>
        <taxon>Gunneridae</taxon>
        <taxon>Pentapetalae</taxon>
        <taxon>asterids</taxon>
        <taxon>lamiids</taxon>
        <taxon>Lamiales</taxon>
        <taxon>Orobanchaceae</taxon>
        <taxon>Orobanchaceae incertae sedis</taxon>
        <taxon>Phtheirospermum</taxon>
    </lineage>
</organism>
<dbReference type="AlphaFoldDB" id="A0A830CIV5"/>
<gene>
    <name evidence="2" type="ORF">PHJA_001578600</name>
</gene>
<evidence type="ECO:0000313" key="3">
    <source>
        <dbReference type="Proteomes" id="UP000653305"/>
    </source>
</evidence>
<sequence length="185" mass="21746">MKYAKIFNHKCAVWRSQSLVNVRRSVWRSQRLVHVRRSKLHKGSASVAPHTRPEASASRNKCEHARSFRRPSAVVGGCWYHFRLEAKTLELMKFSEQRCDWENLRNSIKLKSIVIKVYPRARDNDLLPKRRLLRYGHRLSSPWLLDARPWLISLALPIALITMLKKQPGFTNAVKRPVRVREFLL</sequence>
<proteinExistence type="predicted"/>
<accession>A0A830CIV5</accession>
<reference evidence="2" key="1">
    <citation type="submission" date="2020-07" db="EMBL/GenBank/DDBJ databases">
        <title>Ethylene signaling mediates host invasion by parasitic plants.</title>
        <authorList>
            <person name="Yoshida S."/>
        </authorList>
    </citation>
    <scope>NUCLEOTIDE SEQUENCE</scope>
    <source>
        <strain evidence="2">Okayama</strain>
    </source>
</reference>
<name>A0A830CIV5_9LAMI</name>
<evidence type="ECO:0000313" key="2">
    <source>
        <dbReference type="EMBL" id="GFP94341.1"/>
    </source>
</evidence>
<dbReference type="Proteomes" id="UP000653305">
    <property type="component" value="Unassembled WGS sequence"/>
</dbReference>
<protein>
    <submittedName>
        <fullName evidence="2">Uncharacterized protein</fullName>
    </submittedName>
</protein>
<keyword evidence="3" id="KW-1185">Reference proteome</keyword>
<dbReference type="EMBL" id="BMAC01000345">
    <property type="protein sequence ID" value="GFP94341.1"/>
    <property type="molecule type" value="Genomic_DNA"/>
</dbReference>
<feature type="region of interest" description="Disordered" evidence="1">
    <location>
        <begin position="41"/>
        <end position="62"/>
    </location>
</feature>
<evidence type="ECO:0000256" key="1">
    <source>
        <dbReference type="SAM" id="MobiDB-lite"/>
    </source>
</evidence>